<evidence type="ECO:0000313" key="1">
    <source>
        <dbReference type="EMBL" id="QJA93160.1"/>
    </source>
</evidence>
<dbReference type="AlphaFoldDB" id="A0A6M3LEG2"/>
<dbReference type="EMBL" id="MT143126">
    <property type="protein sequence ID" value="QJA93160.1"/>
    <property type="molecule type" value="Genomic_DNA"/>
</dbReference>
<organism evidence="1">
    <name type="scientific">viral metagenome</name>
    <dbReference type="NCBI Taxonomy" id="1070528"/>
    <lineage>
        <taxon>unclassified sequences</taxon>
        <taxon>metagenomes</taxon>
        <taxon>organismal metagenomes</taxon>
    </lineage>
</organism>
<reference evidence="1" key="1">
    <citation type="submission" date="2020-03" db="EMBL/GenBank/DDBJ databases">
        <title>The deep terrestrial virosphere.</title>
        <authorList>
            <person name="Holmfeldt K."/>
            <person name="Nilsson E."/>
            <person name="Simone D."/>
            <person name="Lopez-Fernandez M."/>
            <person name="Wu X."/>
            <person name="de Brujin I."/>
            <person name="Lundin D."/>
            <person name="Andersson A."/>
            <person name="Bertilsson S."/>
            <person name="Dopson M."/>
        </authorList>
    </citation>
    <scope>NUCLEOTIDE SEQUENCE</scope>
    <source>
        <strain evidence="1">MM415B04345</strain>
    </source>
</reference>
<gene>
    <name evidence="1" type="ORF">MM415B04345_0011</name>
</gene>
<proteinExistence type="predicted"/>
<sequence>MKKINLNDLALKITAREGKKVQISNAQVKEALKCACVEFANYRGDQILEAVFRIADKYKKR</sequence>
<protein>
    <submittedName>
        <fullName evidence="1">Uncharacterized protein</fullName>
    </submittedName>
</protein>
<name>A0A6M3LEG2_9ZZZZ</name>
<accession>A0A6M3LEG2</accession>